<dbReference type="Gene3D" id="3.60.10.10">
    <property type="entry name" value="Endonuclease/exonuclease/phosphatase"/>
    <property type="match status" value="1"/>
</dbReference>
<dbReference type="SUPFAM" id="SSF56219">
    <property type="entry name" value="DNase I-like"/>
    <property type="match status" value="1"/>
</dbReference>
<protein>
    <recommendedName>
        <fullName evidence="3">Endonuclease/exonuclease/phosphatase domain-containing protein</fullName>
    </recommendedName>
</protein>
<dbReference type="InterPro" id="IPR036691">
    <property type="entry name" value="Endo/exonu/phosph_ase_sf"/>
</dbReference>
<accession>A0ABD3GJ82</accession>
<keyword evidence="2" id="KW-1185">Reference proteome</keyword>
<proteinExistence type="predicted"/>
<evidence type="ECO:0000313" key="1">
    <source>
        <dbReference type="EMBL" id="KAL3677224.1"/>
    </source>
</evidence>
<evidence type="ECO:0000313" key="2">
    <source>
        <dbReference type="Proteomes" id="UP001633002"/>
    </source>
</evidence>
<sequence>MATLWNDKRTRGRGFGGIVVYSREGLNLDLKIECEGAMKQFLGISISSTDSEAFLLIVYLAPYGAPINRETDDPFAELSQTILQLKERGPTWIIGDFNSRIGTEKRSSTLHLDPSSRNLFQCEVTSSLLTDDINPPRVAKLVLHAARRVFGTVTHRQPWFDQDCHDARTLALVCSPDTRQEAFRSYKYFIRGRKRRFIKEQQRTLTEELKKDLVSFWNRLRTRRISPPLLEADLKDYVALLYSFPTAGLMDPPSGPSCVFSEEEVALEMCKLGTHRAADILDLKI</sequence>
<evidence type="ECO:0008006" key="3">
    <source>
        <dbReference type="Google" id="ProtNLM"/>
    </source>
</evidence>
<dbReference type="Proteomes" id="UP001633002">
    <property type="component" value="Unassembled WGS sequence"/>
</dbReference>
<gene>
    <name evidence="1" type="ORF">R1sor_027172</name>
</gene>
<comment type="caution">
    <text evidence="1">The sequence shown here is derived from an EMBL/GenBank/DDBJ whole genome shotgun (WGS) entry which is preliminary data.</text>
</comment>
<dbReference type="AlphaFoldDB" id="A0ABD3GJ82"/>
<name>A0ABD3GJ82_9MARC</name>
<reference evidence="1 2" key="1">
    <citation type="submission" date="2024-09" db="EMBL/GenBank/DDBJ databases">
        <title>Chromosome-scale assembly of Riccia sorocarpa.</title>
        <authorList>
            <person name="Paukszto L."/>
        </authorList>
    </citation>
    <scope>NUCLEOTIDE SEQUENCE [LARGE SCALE GENOMIC DNA]</scope>
    <source>
        <strain evidence="1">LP-2024</strain>
        <tissue evidence="1">Aerial parts of the thallus</tissue>
    </source>
</reference>
<dbReference type="EMBL" id="JBJQOH010000008">
    <property type="protein sequence ID" value="KAL3677224.1"/>
    <property type="molecule type" value="Genomic_DNA"/>
</dbReference>
<organism evidence="1 2">
    <name type="scientific">Riccia sorocarpa</name>
    <dbReference type="NCBI Taxonomy" id="122646"/>
    <lineage>
        <taxon>Eukaryota</taxon>
        <taxon>Viridiplantae</taxon>
        <taxon>Streptophyta</taxon>
        <taxon>Embryophyta</taxon>
        <taxon>Marchantiophyta</taxon>
        <taxon>Marchantiopsida</taxon>
        <taxon>Marchantiidae</taxon>
        <taxon>Marchantiales</taxon>
        <taxon>Ricciaceae</taxon>
        <taxon>Riccia</taxon>
    </lineage>
</organism>